<dbReference type="Pfam" id="PF07081">
    <property type="entry name" value="DUF1349"/>
    <property type="match status" value="1"/>
</dbReference>
<evidence type="ECO:0000313" key="2">
    <source>
        <dbReference type="Proteomes" id="UP001596112"/>
    </source>
</evidence>
<dbReference type="PANTHER" id="PTHR35332">
    <property type="entry name" value="REGULATION OF ENOLASE PROTEIN 1"/>
    <property type="match status" value="1"/>
</dbReference>
<gene>
    <name evidence="1" type="ORF">ACFQGO_00365</name>
</gene>
<keyword evidence="2" id="KW-1185">Reference proteome</keyword>
<dbReference type="InterPro" id="IPR009784">
    <property type="entry name" value="DUF1349"/>
</dbReference>
<dbReference type="PANTHER" id="PTHR35332:SF2">
    <property type="entry name" value="REGULATION OF ENOLASE PROTEIN 1"/>
    <property type="match status" value="1"/>
</dbReference>
<dbReference type="RefSeq" id="WP_334314087.1">
    <property type="nucleotide sequence ID" value="NZ_JAQOSL010000012.1"/>
</dbReference>
<dbReference type="PIRSF" id="PIRSF022704">
    <property type="entry name" value="UCP022704"/>
    <property type="match status" value="1"/>
</dbReference>
<sequence length="196" mass="21705">MYRTMPWSEAEWLNPPPSVTYTEGAMVVEARQGSDFWSQTHYGFVRDSGHALLTRLTPGLAVEVSFLVDFDELYDQAGVMLRVDPQHWIKAGVEMTDGVPHLGAVATFGRSDWSLAPVPDWQGSLVTVRMSWTGSSVTIRARREAEPWRVIRLVPFPEVAAAAAGPYCCAPERGGLRTRFTGFSIGPADRDLHSQP</sequence>
<dbReference type="InterPro" id="IPR015987">
    <property type="entry name" value="UCP022704"/>
</dbReference>
<dbReference type="EMBL" id="JBHSNZ010000001">
    <property type="protein sequence ID" value="MFC5805983.1"/>
    <property type="molecule type" value="Genomic_DNA"/>
</dbReference>
<evidence type="ECO:0000313" key="1">
    <source>
        <dbReference type="EMBL" id="MFC5805983.1"/>
    </source>
</evidence>
<proteinExistence type="predicted"/>
<dbReference type="InterPro" id="IPR013320">
    <property type="entry name" value="ConA-like_dom_sf"/>
</dbReference>
<accession>A0ABW1AZT4</accession>
<dbReference type="Proteomes" id="UP001596112">
    <property type="component" value="Unassembled WGS sequence"/>
</dbReference>
<dbReference type="SUPFAM" id="SSF49899">
    <property type="entry name" value="Concanavalin A-like lectins/glucanases"/>
    <property type="match status" value="1"/>
</dbReference>
<reference evidence="2" key="1">
    <citation type="journal article" date="2019" name="Int. J. Syst. Evol. Microbiol.">
        <title>The Global Catalogue of Microorganisms (GCM) 10K type strain sequencing project: providing services to taxonomists for standard genome sequencing and annotation.</title>
        <authorList>
            <consortium name="The Broad Institute Genomics Platform"/>
            <consortium name="The Broad Institute Genome Sequencing Center for Infectious Disease"/>
            <person name="Wu L."/>
            <person name="Ma J."/>
        </authorList>
    </citation>
    <scope>NUCLEOTIDE SEQUENCE [LARGE SCALE GENOMIC DNA]</scope>
    <source>
        <strain evidence="2">JCM 9918</strain>
    </source>
</reference>
<dbReference type="Gene3D" id="2.60.120.200">
    <property type="match status" value="1"/>
</dbReference>
<name>A0ABW1AZT4_9ACTN</name>
<organism evidence="1 2">
    <name type="scientific">Streptomyces heilongjiangensis</name>
    <dbReference type="NCBI Taxonomy" id="945052"/>
    <lineage>
        <taxon>Bacteria</taxon>
        <taxon>Bacillati</taxon>
        <taxon>Actinomycetota</taxon>
        <taxon>Actinomycetes</taxon>
        <taxon>Kitasatosporales</taxon>
        <taxon>Streptomycetaceae</taxon>
        <taxon>Streptomyces</taxon>
    </lineage>
</organism>
<protein>
    <submittedName>
        <fullName evidence="1">DUF1349 domain-containing protein</fullName>
    </submittedName>
</protein>
<comment type="caution">
    <text evidence="1">The sequence shown here is derived from an EMBL/GenBank/DDBJ whole genome shotgun (WGS) entry which is preliminary data.</text>
</comment>